<feature type="compositionally biased region" description="Low complexity" evidence="1">
    <location>
        <begin position="1"/>
        <end position="10"/>
    </location>
</feature>
<organism evidence="2 3">
    <name type="scientific">Phialemonium atrogriseum</name>
    <dbReference type="NCBI Taxonomy" id="1093897"/>
    <lineage>
        <taxon>Eukaryota</taxon>
        <taxon>Fungi</taxon>
        <taxon>Dikarya</taxon>
        <taxon>Ascomycota</taxon>
        <taxon>Pezizomycotina</taxon>
        <taxon>Sordariomycetes</taxon>
        <taxon>Sordariomycetidae</taxon>
        <taxon>Cephalothecales</taxon>
        <taxon>Cephalothecaceae</taxon>
        <taxon>Phialemonium</taxon>
    </lineage>
</organism>
<dbReference type="EMBL" id="MU839006">
    <property type="protein sequence ID" value="KAK1768123.1"/>
    <property type="molecule type" value="Genomic_DNA"/>
</dbReference>
<comment type="caution">
    <text evidence="2">The sequence shown here is derived from an EMBL/GenBank/DDBJ whole genome shotgun (WGS) entry which is preliminary data.</text>
</comment>
<dbReference type="GO" id="GO:0005525">
    <property type="term" value="F:GTP binding"/>
    <property type="evidence" value="ECO:0007669"/>
    <property type="project" value="InterPro"/>
</dbReference>
<dbReference type="GeneID" id="85310884"/>
<dbReference type="RefSeq" id="XP_060284336.1">
    <property type="nucleotide sequence ID" value="XM_060427697.1"/>
</dbReference>
<sequence length="295" mass="32657">MLLGLLPGAGPRRDGSVDATAPPLLSPVSLGRASSRRFPGVAAIPEERWPGMRNSTGNVAGRRSAMSADHELLLGSGQQRMSTLSRRSVRSVQEGRERVLPRMPARAPKTEAIERWIRTGSPAGAGKDEVEDGEMTRAHSLDSEATTACKRQVSRLEGEMLSRSLTLKVPFFETSAKTGQNVEEAFEAIVREVLREMGREVGPAEYNKCRRKHGQREEVKRPVAEDKDGAWPKAAVPEPRRLTLKRSKIALDMSFEEVSLNAEGENTVRRRESMLDRFRKVFTRKSAVMVADVQG</sequence>
<evidence type="ECO:0000313" key="2">
    <source>
        <dbReference type="EMBL" id="KAK1768123.1"/>
    </source>
</evidence>
<feature type="compositionally biased region" description="Basic and acidic residues" evidence="1">
    <location>
        <begin position="215"/>
        <end position="230"/>
    </location>
</feature>
<dbReference type="Gene3D" id="3.40.50.300">
    <property type="entry name" value="P-loop containing nucleotide triphosphate hydrolases"/>
    <property type="match status" value="1"/>
</dbReference>
<dbReference type="Proteomes" id="UP001244011">
    <property type="component" value="Unassembled WGS sequence"/>
</dbReference>
<feature type="region of interest" description="Disordered" evidence="1">
    <location>
        <begin position="208"/>
        <end position="231"/>
    </location>
</feature>
<dbReference type="InterPro" id="IPR027417">
    <property type="entry name" value="P-loop_NTPase"/>
</dbReference>
<name>A0AAJ0C2X1_9PEZI</name>
<accession>A0AAJ0C2X1</accession>
<reference evidence="2" key="1">
    <citation type="submission" date="2023-06" db="EMBL/GenBank/DDBJ databases">
        <title>Genome-scale phylogeny and comparative genomics of the fungal order Sordariales.</title>
        <authorList>
            <consortium name="Lawrence Berkeley National Laboratory"/>
            <person name="Hensen N."/>
            <person name="Bonometti L."/>
            <person name="Westerberg I."/>
            <person name="Brannstrom I.O."/>
            <person name="Guillou S."/>
            <person name="Cros-Aarteil S."/>
            <person name="Calhoun S."/>
            <person name="Haridas S."/>
            <person name="Kuo A."/>
            <person name="Mondo S."/>
            <person name="Pangilinan J."/>
            <person name="Riley R."/>
            <person name="Labutti K."/>
            <person name="Andreopoulos B."/>
            <person name="Lipzen A."/>
            <person name="Chen C."/>
            <person name="Yanf M."/>
            <person name="Daum C."/>
            <person name="Ng V."/>
            <person name="Clum A."/>
            <person name="Steindorff A."/>
            <person name="Ohm R."/>
            <person name="Martin F."/>
            <person name="Silar P."/>
            <person name="Natvig D."/>
            <person name="Lalanne C."/>
            <person name="Gautier V."/>
            <person name="Ament-Velasquez S.L."/>
            <person name="Kruys A."/>
            <person name="Hutchinson M.I."/>
            <person name="Powell A.J."/>
            <person name="Barry K."/>
            <person name="Miller A.N."/>
            <person name="Grigoriev I.V."/>
            <person name="Debuchy R."/>
            <person name="Gladieux P."/>
            <person name="Thoren M.H."/>
            <person name="Johannesson H."/>
        </authorList>
    </citation>
    <scope>NUCLEOTIDE SEQUENCE</scope>
    <source>
        <strain evidence="2">8032-3</strain>
    </source>
</reference>
<dbReference type="Pfam" id="PF00071">
    <property type="entry name" value="Ras"/>
    <property type="match status" value="1"/>
</dbReference>
<evidence type="ECO:0000313" key="3">
    <source>
        <dbReference type="Proteomes" id="UP001244011"/>
    </source>
</evidence>
<dbReference type="InterPro" id="IPR001806">
    <property type="entry name" value="Small_GTPase"/>
</dbReference>
<proteinExistence type="predicted"/>
<feature type="region of interest" description="Disordered" evidence="1">
    <location>
        <begin position="1"/>
        <end position="22"/>
    </location>
</feature>
<protein>
    <submittedName>
        <fullName evidence="2">Uncharacterized protein</fullName>
    </submittedName>
</protein>
<keyword evidence="3" id="KW-1185">Reference proteome</keyword>
<evidence type="ECO:0000256" key="1">
    <source>
        <dbReference type="SAM" id="MobiDB-lite"/>
    </source>
</evidence>
<gene>
    <name evidence="2" type="ORF">QBC33DRAFT_536311</name>
</gene>
<dbReference type="SUPFAM" id="SSF52540">
    <property type="entry name" value="P-loop containing nucleoside triphosphate hydrolases"/>
    <property type="match status" value="1"/>
</dbReference>
<dbReference type="AlphaFoldDB" id="A0AAJ0C2X1"/>
<dbReference type="GO" id="GO:0003924">
    <property type="term" value="F:GTPase activity"/>
    <property type="evidence" value="ECO:0007669"/>
    <property type="project" value="InterPro"/>
</dbReference>